<dbReference type="EMBL" id="KZ805356">
    <property type="protein sequence ID" value="PVI01544.1"/>
    <property type="molecule type" value="Genomic_DNA"/>
</dbReference>
<gene>
    <name evidence="2" type="ORF">DM02DRAFT_654423</name>
</gene>
<evidence type="ECO:0000313" key="2">
    <source>
        <dbReference type="EMBL" id="PVI01544.1"/>
    </source>
</evidence>
<protein>
    <submittedName>
        <fullName evidence="2">Uncharacterized protein</fullName>
    </submittedName>
</protein>
<accession>A0A2V1DW61</accession>
<name>A0A2V1DW61_9PLEO</name>
<feature type="region of interest" description="Disordered" evidence="1">
    <location>
        <begin position="1"/>
        <end position="26"/>
    </location>
</feature>
<proteinExistence type="predicted"/>
<evidence type="ECO:0000313" key="3">
    <source>
        <dbReference type="Proteomes" id="UP000244855"/>
    </source>
</evidence>
<dbReference type="AlphaFoldDB" id="A0A2V1DW61"/>
<reference evidence="2 3" key="1">
    <citation type="journal article" date="2018" name="Sci. Rep.">
        <title>Comparative genomics provides insights into the lifestyle and reveals functional heterogeneity of dark septate endophytic fungi.</title>
        <authorList>
            <person name="Knapp D.G."/>
            <person name="Nemeth J.B."/>
            <person name="Barry K."/>
            <person name="Hainaut M."/>
            <person name="Henrissat B."/>
            <person name="Johnson J."/>
            <person name="Kuo A."/>
            <person name="Lim J.H.P."/>
            <person name="Lipzen A."/>
            <person name="Nolan M."/>
            <person name="Ohm R.A."/>
            <person name="Tamas L."/>
            <person name="Grigoriev I.V."/>
            <person name="Spatafora J.W."/>
            <person name="Nagy L.G."/>
            <person name="Kovacs G.M."/>
        </authorList>
    </citation>
    <scope>NUCLEOTIDE SEQUENCE [LARGE SCALE GENOMIC DNA]</scope>
    <source>
        <strain evidence="2 3">DSE2036</strain>
    </source>
</reference>
<evidence type="ECO:0000256" key="1">
    <source>
        <dbReference type="SAM" id="MobiDB-lite"/>
    </source>
</evidence>
<dbReference type="Proteomes" id="UP000244855">
    <property type="component" value="Unassembled WGS sequence"/>
</dbReference>
<keyword evidence="3" id="KW-1185">Reference proteome</keyword>
<organism evidence="2 3">
    <name type="scientific">Periconia macrospinosa</name>
    <dbReference type="NCBI Taxonomy" id="97972"/>
    <lineage>
        <taxon>Eukaryota</taxon>
        <taxon>Fungi</taxon>
        <taxon>Dikarya</taxon>
        <taxon>Ascomycota</taxon>
        <taxon>Pezizomycotina</taxon>
        <taxon>Dothideomycetes</taxon>
        <taxon>Pleosporomycetidae</taxon>
        <taxon>Pleosporales</taxon>
        <taxon>Massarineae</taxon>
        <taxon>Periconiaceae</taxon>
        <taxon>Periconia</taxon>
    </lineage>
</organism>
<dbReference type="OrthoDB" id="3797686at2759"/>
<sequence>MAADGKPSAANKKRKRSPLPDPQPSFDPQYLYILPTFFEVTEEIKRLAAIPGDGPGQRNLYARALLGFADPDYRKNVNFPLYDFPKDDSWSWRVSCQVVRQCFNALSFIGLNFHGGLGRFFCVLSTALEQNRPMMNLDIMVYWPSRAQKYVKLGTKVNSFTKMLQEPSSVNAALADYELIKSLVSSQYRYSTPFPTTVSYSTKEEVDEDQPWIDTRIMFREKVLELHENQVVDLIIDDQAGYPSSYSSY</sequence>